<accession>A0ABX7T050</accession>
<sequence length="191" mass="20958">MQRFFAFLFLPFLCAASPAPKLLSNLMDIYAAWDGPIGKLARTDASLITRTSSHQVDAESCQSVTGREMGRALYSCTPLLEIFSAVEPLRFNTMTRGYLPDPKSLVSKAFAKNSDAFFALAGGRQYPAADVAIVQVHLIRSLVFESRGSNDKANAELDAAIQIIATTEIADPEFDNRALLTERKNLLAKRP</sequence>
<proteinExistence type="predicted"/>
<dbReference type="EMBL" id="CP071794">
    <property type="protein sequence ID" value="QTD54904.1"/>
    <property type="molecule type" value="Genomic_DNA"/>
</dbReference>
<gene>
    <name evidence="2" type="ORF">J4G78_11685</name>
</gene>
<dbReference type="RefSeq" id="WP_207986734.1">
    <property type="nucleotide sequence ID" value="NZ_CP071794.1"/>
</dbReference>
<evidence type="ECO:0000313" key="2">
    <source>
        <dbReference type="EMBL" id="QTD54904.1"/>
    </source>
</evidence>
<evidence type="ECO:0000313" key="3">
    <source>
        <dbReference type="Proteomes" id="UP000663923"/>
    </source>
</evidence>
<name>A0ABX7T050_9SPHN</name>
<organism evidence="2 3">
    <name type="scientific">Parasphingorhabdus cellanae</name>
    <dbReference type="NCBI Taxonomy" id="2806553"/>
    <lineage>
        <taxon>Bacteria</taxon>
        <taxon>Pseudomonadati</taxon>
        <taxon>Pseudomonadota</taxon>
        <taxon>Alphaproteobacteria</taxon>
        <taxon>Sphingomonadales</taxon>
        <taxon>Sphingomonadaceae</taxon>
        <taxon>Parasphingorhabdus</taxon>
    </lineage>
</organism>
<keyword evidence="1" id="KW-0732">Signal</keyword>
<dbReference type="Proteomes" id="UP000663923">
    <property type="component" value="Chromosome"/>
</dbReference>
<reference evidence="2 3" key="1">
    <citation type="submission" date="2021-03" db="EMBL/GenBank/DDBJ databases">
        <title>Complete genome of Parasphingorhabdus_sp.JHSY0214.</title>
        <authorList>
            <person name="Yoo J.H."/>
            <person name="Bae J.W."/>
        </authorList>
    </citation>
    <scope>NUCLEOTIDE SEQUENCE [LARGE SCALE GENOMIC DNA]</scope>
    <source>
        <strain evidence="2 3">JHSY0214</strain>
    </source>
</reference>
<evidence type="ECO:0000256" key="1">
    <source>
        <dbReference type="SAM" id="SignalP"/>
    </source>
</evidence>
<keyword evidence="3" id="KW-1185">Reference proteome</keyword>
<feature type="signal peptide" evidence="1">
    <location>
        <begin position="1"/>
        <end position="15"/>
    </location>
</feature>
<protein>
    <submittedName>
        <fullName evidence="2">Uncharacterized protein</fullName>
    </submittedName>
</protein>
<feature type="chain" id="PRO_5047113206" evidence="1">
    <location>
        <begin position="16"/>
        <end position="191"/>
    </location>
</feature>